<evidence type="ECO:0000256" key="6">
    <source>
        <dbReference type="ARBA" id="ARBA00023316"/>
    </source>
</evidence>
<evidence type="ECO:0000256" key="3">
    <source>
        <dbReference type="ARBA" id="ARBA00022989"/>
    </source>
</evidence>
<dbReference type="EC" id="4.2.2.29" evidence="7"/>
<evidence type="ECO:0000256" key="4">
    <source>
        <dbReference type="ARBA" id="ARBA00023136"/>
    </source>
</evidence>
<dbReference type="EMBL" id="OX336137">
    <property type="protein sequence ID" value="CAI2718112.1"/>
    <property type="molecule type" value="Genomic_DNA"/>
</dbReference>
<dbReference type="CDD" id="cd08010">
    <property type="entry name" value="MltG_like"/>
    <property type="match status" value="1"/>
</dbReference>
<evidence type="ECO:0000256" key="5">
    <source>
        <dbReference type="ARBA" id="ARBA00023239"/>
    </source>
</evidence>
<comment type="catalytic activity">
    <reaction evidence="7">
        <text>a peptidoglycan chain = a peptidoglycan chain with N-acetyl-1,6-anhydromuramyl-[peptide] at the reducing end + a peptidoglycan chain with N-acetylglucosamine at the non-reducing end.</text>
        <dbReference type="EC" id="4.2.2.29"/>
    </reaction>
</comment>
<keyword evidence="6 7" id="KW-0961">Cell wall biogenesis/degradation</keyword>
<feature type="site" description="Important for catalytic activity" evidence="7">
    <location>
        <position position="221"/>
    </location>
</feature>
<dbReference type="InterPro" id="IPR003770">
    <property type="entry name" value="MLTG-like"/>
</dbReference>
<gene>
    <name evidence="7 8" type="primary">mltG</name>
    <name evidence="8" type="ORF">NSPWAT_1253</name>
</gene>
<organism evidence="8 9">
    <name type="scientific">Nitrospina watsonii</name>
    <dbReference type="NCBI Taxonomy" id="1323948"/>
    <lineage>
        <taxon>Bacteria</taxon>
        <taxon>Pseudomonadati</taxon>
        <taxon>Nitrospinota/Tectimicrobiota group</taxon>
        <taxon>Nitrospinota</taxon>
        <taxon>Nitrospinia</taxon>
        <taxon>Nitrospinales</taxon>
        <taxon>Nitrospinaceae</taxon>
        <taxon>Nitrospina</taxon>
    </lineage>
</organism>
<dbReference type="GO" id="GO:0016829">
    <property type="term" value="F:lyase activity"/>
    <property type="evidence" value="ECO:0007669"/>
    <property type="project" value="UniProtKB-KW"/>
</dbReference>
<evidence type="ECO:0000256" key="7">
    <source>
        <dbReference type="HAMAP-Rule" id="MF_02065"/>
    </source>
</evidence>
<keyword evidence="4 7" id="KW-0472">Membrane</keyword>
<dbReference type="HAMAP" id="MF_02065">
    <property type="entry name" value="MltG"/>
    <property type="match status" value="1"/>
</dbReference>
<comment type="similarity">
    <text evidence="7">Belongs to the transglycosylase MltG family.</text>
</comment>
<evidence type="ECO:0000256" key="2">
    <source>
        <dbReference type="ARBA" id="ARBA00022692"/>
    </source>
</evidence>
<evidence type="ECO:0000313" key="9">
    <source>
        <dbReference type="Proteomes" id="UP001157733"/>
    </source>
</evidence>
<keyword evidence="2 7" id="KW-0812">Transmembrane</keyword>
<evidence type="ECO:0000256" key="1">
    <source>
        <dbReference type="ARBA" id="ARBA00022475"/>
    </source>
</evidence>
<reference evidence="8 9" key="1">
    <citation type="submission" date="2022-09" db="EMBL/GenBank/DDBJ databases">
        <authorList>
            <person name="Kop L."/>
        </authorList>
    </citation>
    <scope>NUCLEOTIDE SEQUENCE [LARGE SCALE GENOMIC DNA]</scope>
    <source>
        <strain evidence="8 9">347</strain>
    </source>
</reference>
<accession>A0ABM9HDC8</accession>
<name>A0ABM9HDC8_9BACT</name>
<keyword evidence="9" id="KW-1185">Reference proteome</keyword>
<sequence length="337" mass="37785">MKRYLKTSLLAGLLLLLVGGFLFSFWLHSYSTSPLSTSASPAIIEIERGKTLKQVSHQLNDRNLIGNPSGFVLFAYLNGKQNQIRAGEYRLSGTMPPKQILETITSGHSILYTLTVPEGYRILEIAGLVEAAGLGSRERFVAETQNRDLIQTVDAKTEDLEGYLFPETYKFPKNAGEHRIVETMVQTFRDRAYRDTYRQRAEAMNLSFHEVVTLASIIEKETGAPSERQIISSVFHNRLKLNMRLQTDPTVIYALADFDGNIRKKDLSVESPYNTYLYPGLPPGPIANPGLDSIEAALDPADTDYLYFVSRQDGTHKFSTNLNDHNKAVVKYQLQGG</sequence>
<keyword evidence="3 7" id="KW-1133">Transmembrane helix</keyword>
<proteinExistence type="inferred from homology"/>
<protein>
    <recommendedName>
        <fullName evidence="7">Endolytic murein transglycosylase</fullName>
        <ecNumber evidence="7">4.2.2.29</ecNumber>
    </recommendedName>
    <alternativeName>
        <fullName evidence="7">Peptidoglycan lytic transglycosylase</fullName>
    </alternativeName>
    <alternativeName>
        <fullName evidence="7">Peptidoglycan polymerization terminase</fullName>
    </alternativeName>
</protein>
<keyword evidence="5 7" id="KW-0456">Lyase</keyword>
<dbReference type="Gene3D" id="3.30.160.60">
    <property type="entry name" value="Classic Zinc Finger"/>
    <property type="match status" value="1"/>
</dbReference>
<dbReference type="Pfam" id="PF02618">
    <property type="entry name" value="YceG"/>
    <property type="match status" value="1"/>
</dbReference>
<dbReference type="RefSeq" id="WP_282011021.1">
    <property type="nucleotide sequence ID" value="NZ_OX336137.1"/>
</dbReference>
<comment type="function">
    <text evidence="7">Functions as a peptidoglycan terminase that cleaves nascent peptidoglycan strands endolytically to terminate their elongation.</text>
</comment>
<keyword evidence="1 7" id="KW-1003">Cell membrane</keyword>
<dbReference type="PANTHER" id="PTHR30518">
    <property type="entry name" value="ENDOLYTIC MUREIN TRANSGLYCOSYLASE"/>
    <property type="match status" value="1"/>
</dbReference>
<dbReference type="NCBIfam" id="TIGR00247">
    <property type="entry name" value="endolytic transglycosylase MltG"/>
    <property type="match status" value="1"/>
</dbReference>
<dbReference type="Proteomes" id="UP001157733">
    <property type="component" value="Chromosome"/>
</dbReference>
<dbReference type="Gene3D" id="3.30.1490.480">
    <property type="entry name" value="Endolytic murein transglycosylase"/>
    <property type="match status" value="1"/>
</dbReference>
<dbReference type="PANTHER" id="PTHR30518:SF2">
    <property type="entry name" value="ENDOLYTIC MUREIN TRANSGLYCOSYLASE"/>
    <property type="match status" value="1"/>
</dbReference>
<evidence type="ECO:0000313" key="8">
    <source>
        <dbReference type="EMBL" id="CAI2718112.1"/>
    </source>
</evidence>